<dbReference type="HOGENOM" id="CLU_952302_0_0_9"/>
<accession>W8T3S9</accession>
<evidence type="ECO:0000259" key="1">
    <source>
        <dbReference type="Pfam" id="PF00082"/>
    </source>
</evidence>
<dbReference type="Gene3D" id="3.30.457.10">
    <property type="entry name" value="Copper amine oxidase-like, N-terminal domain"/>
    <property type="match status" value="1"/>
</dbReference>
<reference evidence="3 4" key="1">
    <citation type="journal article" date="2014" name="Genome Announc.">
        <title>Complete Genome Sequence of Amino Acid-Utilizing Eubacterium acidaminophilum al-2 (DSM 3953).</title>
        <authorList>
            <person name="Poehlein A."/>
            <person name="Andreesen J.R."/>
            <person name="Daniel R."/>
        </authorList>
    </citation>
    <scope>NUCLEOTIDE SEQUENCE [LARGE SCALE GENOMIC DNA]</scope>
    <source>
        <strain evidence="3 4">DSM 3953</strain>
    </source>
</reference>
<name>W8T3S9_PEPAC</name>
<dbReference type="EMBL" id="CP007452">
    <property type="protein sequence ID" value="AHM56424.1"/>
    <property type="molecule type" value="Genomic_DNA"/>
</dbReference>
<dbReference type="GO" id="GO:0006508">
    <property type="term" value="P:proteolysis"/>
    <property type="evidence" value="ECO:0007669"/>
    <property type="project" value="InterPro"/>
</dbReference>
<evidence type="ECO:0000313" key="4">
    <source>
        <dbReference type="Proteomes" id="UP000019591"/>
    </source>
</evidence>
<proteinExistence type="predicted"/>
<dbReference type="CDD" id="cd00306">
    <property type="entry name" value="Peptidases_S8_S53"/>
    <property type="match status" value="1"/>
</dbReference>
<dbReference type="eggNOG" id="COG3391">
    <property type="taxonomic scope" value="Bacteria"/>
</dbReference>
<dbReference type="KEGG" id="eac:EAL2_c11260"/>
<dbReference type="Pfam" id="PF00082">
    <property type="entry name" value="Peptidase_S8"/>
    <property type="match status" value="1"/>
</dbReference>
<dbReference type="RefSeq" id="WP_025435427.1">
    <property type="nucleotide sequence ID" value="NZ_CP007452.1"/>
</dbReference>
<sequence length="292" mass="32233">MDVRIVLEKLNISKWHKQGITGKGTKVAIIGFEAGAHHNGAWLIKQAAPDAEVREINVMKGGMSFEQAFKECIAWRADVVCCSLRKSTWSAEQEMLSKTLYDQGCIMIDSSDNEGDPIDAWPALSPYWFVVGAYNVKWNEAEGYSSYGPKLDFLGYTSLDCPNKYGNMVPITHTSGATQIPSGMAALLKESHNITPDGFKEFISENSRDIGTAGKDEKNGWGLLMMPEKVYANKIELTIGKQMATVNSKTVTLDAPPLILNDRTMVPIRFVAEALGCKVGWDETTQKVTIEK</sequence>
<evidence type="ECO:0008006" key="5">
    <source>
        <dbReference type="Google" id="ProtNLM"/>
    </source>
</evidence>
<dbReference type="SUPFAM" id="SSF52743">
    <property type="entry name" value="Subtilisin-like"/>
    <property type="match status" value="1"/>
</dbReference>
<keyword evidence="4" id="KW-1185">Reference proteome</keyword>
<dbReference type="InterPro" id="IPR012854">
    <property type="entry name" value="Cu_amine_oxidase-like_N"/>
</dbReference>
<dbReference type="Proteomes" id="UP000019591">
    <property type="component" value="Chromosome"/>
</dbReference>
<gene>
    <name evidence="3" type="ORF">EAL2_c11260</name>
</gene>
<dbReference type="InterPro" id="IPR036582">
    <property type="entry name" value="Mao_N_sf"/>
</dbReference>
<dbReference type="STRING" id="1286171.EAL2_c11260"/>
<dbReference type="AlphaFoldDB" id="W8T3S9"/>
<dbReference type="SUPFAM" id="SSF55383">
    <property type="entry name" value="Copper amine oxidase, domain N"/>
    <property type="match status" value="1"/>
</dbReference>
<feature type="domain" description="Copper amine oxidase-like N-terminal" evidence="2">
    <location>
        <begin position="233"/>
        <end position="290"/>
    </location>
</feature>
<dbReference type="eggNOG" id="COG1404">
    <property type="taxonomic scope" value="Bacteria"/>
</dbReference>
<dbReference type="InterPro" id="IPR036852">
    <property type="entry name" value="Peptidase_S8/S53_dom_sf"/>
</dbReference>
<dbReference type="PATRIC" id="fig|1286171.3.peg.1077"/>
<organism evidence="3 4">
    <name type="scientific">Peptoclostridium acidaminophilum DSM 3953</name>
    <dbReference type="NCBI Taxonomy" id="1286171"/>
    <lineage>
        <taxon>Bacteria</taxon>
        <taxon>Bacillati</taxon>
        <taxon>Bacillota</taxon>
        <taxon>Clostridia</taxon>
        <taxon>Peptostreptococcales</taxon>
        <taxon>Peptoclostridiaceae</taxon>
        <taxon>Peptoclostridium</taxon>
    </lineage>
</organism>
<evidence type="ECO:0000259" key="2">
    <source>
        <dbReference type="Pfam" id="PF07833"/>
    </source>
</evidence>
<evidence type="ECO:0000313" key="3">
    <source>
        <dbReference type="EMBL" id="AHM56424.1"/>
    </source>
</evidence>
<dbReference type="Pfam" id="PF07833">
    <property type="entry name" value="Cu_amine_oxidN1"/>
    <property type="match status" value="1"/>
</dbReference>
<feature type="domain" description="Peptidase S8/S53" evidence="1">
    <location>
        <begin position="24"/>
        <end position="222"/>
    </location>
</feature>
<protein>
    <recommendedName>
        <fullName evidence="5">Copper amine oxidase-like N-terminal domain-containing protein</fullName>
    </recommendedName>
</protein>
<dbReference type="GO" id="GO:0004252">
    <property type="term" value="F:serine-type endopeptidase activity"/>
    <property type="evidence" value="ECO:0007669"/>
    <property type="project" value="InterPro"/>
</dbReference>
<dbReference type="InterPro" id="IPR000209">
    <property type="entry name" value="Peptidase_S8/S53_dom"/>
</dbReference>
<dbReference type="Gene3D" id="3.40.50.200">
    <property type="entry name" value="Peptidase S8/S53 domain"/>
    <property type="match status" value="1"/>
</dbReference>